<protein>
    <submittedName>
        <fullName evidence="1">Uncharacterized protein</fullName>
    </submittedName>
</protein>
<reference evidence="1" key="1">
    <citation type="submission" date="2021-05" db="EMBL/GenBank/DDBJ databases">
        <authorList>
            <person name="Alioto T."/>
            <person name="Alioto T."/>
            <person name="Gomez Garrido J."/>
        </authorList>
    </citation>
    <scope>NUCLEOTIDE SEQUENCE</scope>
</reference>
<organism evidence="1">
    <name type="scientific">Cacopsylla melanoneura</name>
    <dbReference type="NCBI Taxonomy" id="428564"/>
    <lineage>
        <taxon>Eukaryota</taxon>
        <taxon>Metazoa</taxon>
        <taxon>Ecdysozoa</taxon>
        <taxon>Arthropoda</taxon>
        <taxon>Hexapoda</taxon>
        <taxon>Insecta</taxon>
        <taxon>Pterygota</taxon>
        <taxon>Neoptera</taxon>
        <taxon>Paraneoptera</taxon>
        <taxon>Hemiptera</taxon>
        <taxon>Sternorrhyncha</taxon>
        <taxon>Psylloidea</taxon>
        <taxon>Psyllidae</taxon>
        <taxon>Psyllinae</taxon>
        <taxon>Cacopsylla</taxon>
    </lineage>
</organism>
<evidence type="ECO:0000313" key="1">
    <source>
        <dbReference type="EMBL" id="CAG6745590.1"/>
    </source>
</evidence>
<name>A0A8D9EBF5_9HEMI</name>
<dbReference type="EMBL" id="HBUF01501861">
    <property type="protein sequence ID" value="CAG6745590.1"/>
    <property type="molecule type" value="Transcribed_RNA"/>
</dbReference>
<proteinExistence type="predicted"/>
<accession>A0A8D9EBF5</accession>
<sequence length="112" mass="12473">MNLSTNKFKVKEEETFGTCGRMSKVVSPVQVTHPSPTKSKTIVQVASLRRGNYSVIIHGAVGKRDCEFIVDTAASMSILKRDLFPDVIPINPDKYILRTATGQQQNKYKGFL</sequence>
<dbReference type="AlphaFoldDB" id="A0A8D9EBF5"/>